<evidence type="ECO:0000256" key="9">
    <source>
        <dbReference type="ARBA" id="ARBA00023237"/>
    </source>
</evidence>
<dbReference type="InterPro" id="IPR000531">
    <property type="entry name" value="Beta-barrel_TonB"/>
</dbReference>
<keyword evidence="8" id="KW-0675">Receptor</keyword>
<dbReference type="InterPro" id="IPR036942">
    <property type="entry name" value="Beta-barrel_TonB_sf"/>
</dbReference>
<dbReference type="SUPFAM" id="SSF56935">
    <property type="entry name" value="Porins"/>
    <property type="match status" value="1"/>
</dbReference>
<sequence>MITFYFKINLKLTLMVRKIVLSLIAVLVCGLYVSAQNRQVSGTVTDAAGAPVAGATVMVEGQHIGTTTGTNGTFSLAAPANGKLVVSFIGYDTETVAIAGHTHVSVTLKENAQAIDNVVITAFGEIKKKDFTGSIASVSAGEISKTTVASASRMLEGAVTGVQSYSSTGQPGDDASIIIRGIGSINGTQTALIVVDGVPYSSALSTINPLDIESIVVSKDAAANALYGSRAANGVVFVTTKKGTRNQKANIMFEAKWGWNQQGIKEHETMQNPGDYYEYVYGGLYNYLEANNPGASHAALANAANSNLMPVLGNYMAYKIPDGTTLIDPATGKLNSDAKLLYADNYDDYLFTKQFRQEYTLSISGGNDNMDYYVSGSFLEDPSYVIMSGFKRYSGRAAFNAQATKWLKVGTNLSYSRRDIDSPGYSGANTGNVFLWTMWQNPTVPYYARDLDGNIRYNADGTKMYEQGNGTTLSPYGPTQDQFNSFNNFAHPVQSMSRDINNSVRDNLYANFYGEVVFLKDFKFTANFTLDNVYRMDTFYYNNEYGTAATSTNNGLVEKYNNNYFSYNTQQMLNWNKTIKENHNFDVLIGHEFGKTDQRVVDAYKKNIFYPGIPELGNAVSQYSNGSTSSTVVTAIEGYFARVNYNYAGKYFFSGSYRYDGSSRFKYDKWGHFWSVGAAWRIKGESFMDNATWVDELKLRVNYGVAGNQLSASYPYTNLWTIGETNGQIGITQASTGNRNLSWERNYQIDLGIDFRLWNRFYGTVDYYNRRTHDLIWKRPTPSSTGLASRLENVGILANRGFEIDLGVDILKHKDLYWNFAVNASFARNRLIDYPSELGNPALGGDYISGNFLRGKGKSYYNLYLFKFAGVDPETGQETFWKDVVDGEGKVTGREKTFNINEATQYEIGDALPDVTGGFRTSFRWKNFDFMLAAAYQIGGRQWDGNSANVYDPGRAGFAASQDLVGNTWTPEHTNAKFPKLMFNGTWNFVGSNCDYLYRDASYFSLKTINVGYTLPKRWTSKICIESLRVFFAADNLYFTSAHTGFDPRTAYTGQNAFGFPQAKTFTFGITMNL</sequence>
<dbReference type="SUPFAM" id="SSF49464">
    <property type="entry name" value="Carboxypeptidase regulatory domain-like"/>
    <property type="match status" value="1"/>
</dbReference>
<dbReference type="AlphaFoldDB" id="A0A1Y3QXT2"/>
<dbReference type="PANTHER" id="PTHR30069">
    <property type="entry name" value="TONB-DEPENDENT OUTER MEMBRANE RECEPTOR"/>
    <property type="match status" value="1"/>
</dbReference>
<keyword evidence="9 10" id="KW-0998">Cell outer membrane</keyword>
<keyword evidence="7 10" id="KW-0472">Membrane</keyword>
<dbReference type="Pfam" id="PF13715">
    <property type="entry name" value="CarbopepD_reg_2"/>
    <property type="match status" value="1"/>
</dbReference>
<comment type="similarity">
    <text evidence="10 11">Belongs to the TonB-dependent receptor family.</text>
</comment>
<evidence type="ECO:0000256" key="2">
    <source>
        <dbReference type="ARBA" id="ARBA00022448"/>
    </source>
</evidence>
<evidence type="ECO:0000313" key="15">
    <source>
        <dbReference type="Proteomes" id="UP000195772"/>
    </source>
</evidence>
<dbReference type="Proteomes" id="UP000195772">
    <property type="component" value="Unassembled WGS sequence"/>
</dbReference>
<dbReference type="Gene3D" id="2.40.170.20">
    <property type="entry name" value="TonB-dependent receptor, beta-barrel domain"/>
    <property type="match status" value="1"/>
</dbReference>
<dbReference type="InterPro" id="IPR037066">
    <property type="entry name" value="Plug_dom_sf"/>
</dbReference>
<comment type="subcellular location">
    <subcellularLocation>
        <location evidence="1 10">Cell outer membrane</location>
        <topology evidence="1 10">Multi-pass membrane protein</topology>
    </subcellularLocation>
</comment>
<evidence type="ECO:0000256" key="5">
    <source>
        <dbReference type="ARBA" id="ARBA00022729"/>
    </source>
</evidence>
<evidence type="ECO:0000256" key="7">
    <source>
        <dbReference type="ARBA" id="ARBA00023136"/>
    </source>
</evidence>
<dbReference type="InterPro" id="IPR039426">
    <property type="entry name" value="TonB-dep_rcpt-like"/>
</dbReference>
<dbReference type="eggNOG" id="COG1629">
    <property type="taxonomic scope" value="Bacteria"/>
</dbReference>
<comment type="caution">
    <text evidence="14">The sequence shown here is derived from an EMBL/GenBank/DDBJ whole genome shotgun (WGS) entry which is preliminary data.</text>
</comment>
<keyword evidence="3 10" id="KW-1134">Transmembrane beta strand</keyword>
<evidence type="ECO:0000256" key="3">
    <source>
        <dbReference type="ARBA" id="ARBA00022452"/>
    </source>
</evidence>
<evidence type="ECO:0000256" key="11">
    <source>
        <dbReference type="RuleBase" id="RU003357"/>
    </source>
</evidence>
<feature type="domain" description="TonB-dependent receptor-like beta-barrel" evidence="12">
    <location>
        <begin position="457"/>
        <end position="1037"/>
    </location>
</feature>
<evidence type="ECO:0000256" key="10">
    <source>
        <dbReference type="PROSITE-ProRule" id="PRU01360"/>
    </source>
</evidence>
<keyword evidence="6 11" id="KW-0798">TonB box</keyword>
<reference evidence="15" key="1">
    <citation type="submission" date="2017-04" db="EMBL/GenBank/DDBJ databases">
        <title>Function of individual gut microbiota members based on whole genome sequencing of pure cultures obtained from chicken caecum.</title>
        <authorList>
            <person name="Medvecky M."/>
            <person name="Cejkova D."/>
            <person name="Polansky O."/>
            <person name="Karasova D."/>
            <person name="Kubasova T."/>
            <person name="Cizek A."/>
            <person name="Rychlik I."/>
        </authorList>
    </citation>
    <scope>NUCLEOTIDE SEQUENCE [LARGE SCALE GENOMIC DNA]</scope>
    <source>
        <strain evidence="15">An90</strain>
    </source>
</reference>
<dbReference type="Pfam" id="PF00593">
    <property type="entry name" value="TonB_dep_Rec_b-barrel"/>
    <property type="match status" value="1"/>
</dbReference>
<dbReference type="PANTHER" id="PTHR30069:SF29">
    <property type="entry name" value="HEMOGLOBIN AND HEMOGLOBIN-HAPTOGLOBIN-BINDING PROTEIN 1-RELATED"/>
    <property type="match status" value="1"/>
</dbReference>
<dbReference type="Pfam" id="PF07715">
    <property type="entry name" value="Plug"/>
    <property type="match status" value="1"/>
</dbReference>
<dbReference type="EMBL" id="NFHB01000002">
    <property type="protein sequence ID" value="OUN04436.1"/>
    <property type="molecule type" value="Genomic_DNA"/>
</dbReference>
<dbReference type="PROSITE" id="PS52016">
    <property type="entry name" value="TONB_DEPENDENT_REC_3"/>
    <property type="match status" value="1"/>
</dbReference>
<dbReference type="InterPro" id="IPR023997">
    <property type="entry name" value="TonB-dep_OMP_SusC/RagA_CS"/>
</dbReference>
<dbReference type="InterPro" id="IPR008969">
    <property type="entry name" value="CarboxyPept-like_regulatory"/>
</dbReference>
<dbReference type="NCBIfam" id="TIGR04057">
    <property type="entry name" value="SusC_RagA_signa"/>
    <property type="match status" value="1"/>
</dbReference>
<dbReference type="InterPro" id="IPR012910">
    <property type="entry name" value="Plug_dom"/>
</dbReference>
<dbReference type="Gene3D" id="2.170.130.10">
    <property type="entry name" value="TonB-dependent receptor, plug domain"/>
    <property type="match status" value="1"/>
</dbReference>
<dbReference type="NCBIfam" id="TIGR04056">
    <property type="entry name" value="OMP_RagA_SusC"/>
    <property type="match status" value="1"/>
</dbReference>
<dbReference type="GO" id="GO:0015344">
    <property type="term" value="F:siderophore uptake transmembrane transporter activity"/>
    <property type="evidence" value="ECO:0007669"/>
    <property type="project" value="TreeGrafter"/>
</dbReference>
<evidence type="ECO:0000256" key="1">
    <source>
        <dbReference type="ARBA" id="ARBA00004571"/>
    </source>
</evidence>
<protein>
    <recommendedName>
        <fullName evidence="16">SusC/RagA family TonB-linked outer membrane protein</fullName>
    </recommendedName>
</protein>
<evidence type="ECO:0008006" key="16">
    <source>
        <dbReference type="Google" id="ProtNLM"/>
    </source>
</evidence>
<feature type="domain" description="TonB-dependent receptor plug" evidence="13">
    <location>
        <begin position="128"/>
        <end position="235"/>
    </location>
</feature>
<evidence type="ECO:0000256" key="8">
    <source>
        <dbReference type="ARBA" id="ARBA00023170"/>
    </source>
</evidence>
<gene>
    <name evidence="14" type="ORF">B5G41_03760</name>
</gene>
<keyword evidence="4 10" id="KW-0812">Transmembrane</keyword>
<name>A0A1Y3QXT2_9BACT</name>
<proteinExistence type="inferred from homology"/>
<accession>A0A1Y3QXT2</accession>
<dbReference type="GO" id="GO:0044718">
    <property type="term" value="P:siderophore transmembrane transport"/>
    <property type="evidence" value="ECO:0007669"/>
    <property type="project" value="TreeGrafter"/>
</dbReference>
<dbReference type="OrthoDB" id="9768177at2"/>
<keyword evidence="5" id="KW-0732">Signal</keyword>
<keyword evidence="2 10" id="KW-0813">Transport</keyword>
<organism evidence="14 15">
    <name type="scientific">Alistipes onderdonkii</name>
    <dbReference type="NCBI Taxonomy" id="328813"/>
    <lineage>
        <taxon>Bacteria</taxon>
        <taxon>Pseudomonadati</taxon>
        <taxon>Bacteroidota</taxon>
        <taxon>Bacteroidia</taxon>
        <taxon>Bacteroidales</taxon>
        <taxon>Rikenellaceae</taxon>
        <taxon>Alistipes</taxon>
    </lineage>
</organism>
<dbReference type="InterPro" id="IPR023996">
    <property type="entry name" value="TonB-dep_OMP_SusC/RagA"/>
</dbReference>
<evidence type="ECO:0000256" key="4">
    <source>
        <dbReference type="ARBA" id="ARBA00022692"/>
    </source>
</evidence>
<evidence type="ECO:0000256" key="6">
    <source>
        <dbReference type="ARBA" id="ARBA00023077"/>
    </source>
</evidence>
<evidence type="ECO:0000259" key="12">
    <source>
        <dbReference type="Pfam" id="PF00593"/>
    </source>
</evidence>
<dbReference type="GO" id="GO:0009279">
    <property type="term" value="C:cell outer membrane"/>
    <property type="evidence" value="ECO:0007669"/>
    <property type="project" value="UniProtKB-SubCell"/>
</dbReference>
<evidence type="ECO:0000259" key="13">
    <source>
        <dbReference type="Pfam" id="PF07715"/>
    </source>
</evidence>
<dbReference type="Gene3D" id="2.60.40.1120">
    <property type="entry name" value="Carboxypeptidase-like, regulatory domain"/>
    <property type="match status" value="1"/>
</dbReference>
<evidence type="ECO:0000313" key="14">
    <source>
        <dbReference type="EMBL" id="OUN04436.1"/>
    </source>
</evidence>